<name>A0A401UJ18_9CLOT</name>
<dbReference type="PANTHER" id="PTHR13767">
    <property type="entry name" value="TRNA-PSEUDOURIDINE SYNTHASE"/>
    <property type="match status" value="1"/>
</dbReference>
<evidence type="ECO:0000259" key="7">
    <source>
        <dbReference type="Pfam" id="PF16198"/>
    </source>
</evidence>
<dbReference type="InterPro" id="IPR002501">
    <property type="entry name" value="PsdUridine_synth_N"/>
</dbReference>
<dbReference type="GO" id="GO:0003723">
    <property type="term" value="F:RNA binding"/>
    <property type="evidence" value="ECO:0007669"/>
    <property type="project" value="InterPro"/>
</dbReference>
<dbReference type="InterPro" id="IPR032819">
    <property type="entry name" value="TruB_C"/>
</dbReference>
<proteinExistence type="inferred from homology"/>
<comment type="catalytic activity">
    <reaction evidence="1 5">
        <text>uridine(55) in tRNA = pseudouridine(55) in tRNA</text>
        <dbReference type="Rhea" id="RHEA:42532"/>
        <dbReference type="Rhea" id="RHEA-COMP:10101"/>
        <dbReference type="Rhea" id="RHEA-COMP:10102"/>
        <dbReference type="ChEBI" id="CHEBI:65314"/>
        <dbReference type="ChEBI" id="CHEBI:65315"/>
        <dbReference type="EC" id="5.4.99.25"/>
    </reaction>
</comment>
<dbReference type="Gene3D" id="3.30.2350.10">
    <property type="entry name" value="Pseudouridine synthase"/>
    <property type="match status" value="1"/>
</dbReference>
<dbReference type="GO" id="GO:0160148">
    <property type="term" value="F:tRNA pseudouridine(55) synthase activity"/>
    <property type="evidence" value="ECO:0007669"/>
    <property type="project" value="UniProtKB-EC"/>
</dbReference>
<dbReference type="GO" id="GO:0031119">
    <property type="term" value="P:tRNA pseudouridine synthesis"/>
    <property type="evidence" value="ECO:0007669"/>
    <property type="project" value="UniProtKB-UniRule"/>
</dbReference>
<dbReference type="InterPro" id="IPR020103">
    <property type="entry name" value="PsdUridine_synth_cat_dom_sf"/>
</dbReference>
<reference evidence="8 9" key="1">
    <citation type="submission" date="2018-11" db="EMBL/GenBank/DDBJ databases">
        <title>Genome sequencing and assembly of Clostridium tagluense strain A121.</title>
        <authorList>
            <person name="Murakami T."/>
            <person name="Segawa T."/>
            <person name="Shcherbakova V.A."/>
            <person name="Mori H."/>
            <person name="Yoshimura Y."/>
        </authorList>
    </citation>
    <scope>NUCLEOTIDE SEQUENCE [LARGE SCALE GENOMIC DNA]</scope>
    <source>
        <strain evidence="8 9">A121</strain>
    </source>
</reference>
<protein>
    <recommendedName>
        <fullName evidence="5">tRNA pseudouridine synthase B</fullName>
        <ecNumber evidence="5">5.4.99.25</ecNumber>
    </recommendedName>
    <alternativeName>
        <fullName evidence="5">tRNA pseudouridine(55) synthase</fullName>
        <shortName evidence="5">Psi55 synthase</shortName>
    </alternativeName>
    <alternativeName>
        <fullName evidence="5">tRNA pseudouridylate synthase</fullName>
    </alternativeName>
    <alternativeName>
        <fullName evidence="5">tRNA-uridine isomerase</fullName>
    </alternativeName>
</protein>
<dbReference type="FunFam" id="3.30.2350.10:FF:000011">
    <property type="entry name" value="tRNA pseudouridine synthase B"/>
    <property type="match status" value="1"/>
</dbReference>
<keyword evidence="3 5" id="KW-0819">tRNA processing</keyword>
<accession>A0A401UJ18</accession>
<evidence type="ECO:0000256" key="2">
    <source>
        <dbReference type="ARBA" id="ARBA00005642"/>
    </source>
</evidence>
<evidence type="ECO:0000313" key="8">
    <source>
        <dbReference type="EMBL" id="GCD09563.1"/>
    </source>
</evidence>
<evidence type="ECO:0000256" key="1">
    <source>
        <dbReference type="ARBA" id="ARBA00000385"/>
    </source>
</evidence>
<dbReference type="RefSeq" id="WP_124999096.1">
    <property type="nucleotide sequence ID" value="NZ_BHYK01000005.1"/>
</dbReference>
<comment type="function">
    <text evidence="5">Responsible for synthesis of pseudouridine from uracil-55 in the psi GC loop of transfer RNAs.</text>
</comment>
<dbReference type="EC" id="5.4.99.25" evidence="5"/>
<evidence type="ECO:0000256" key="5">
    <source>
        <dbReference type="HAMAP-Rule" id="MF_01080"/>
    </source>
</evidence>
<comment type="similarity">
    <text evidence="2 5">Belongs to the pseudouridine synthase TruB family. Type 1 subfamily.</text>
</comment>
<keyword evidence="9" id="KW-1185">Reference proteome</keyword>
<keyword evidence="4 5" id="KW-0413">Isomerase</keyword>
<dbReference type="InterPro" id="IPR014780">
    <property type="entry name" value="tRNA_psdUridine_synth_TruB"/>
</dbReference>
<feature type="domain" description="tRNA pseudouridylate synthase B C-terminal" evidence="7">
    <location>
        <begin position="171"/>
        <end position="225"/>
    </location>
</feature>
<evidence type="ECO:0000256" key="3">
    <source>
        <dbReference type="ARBA" id="ARBA00022694"/>
    </source>
</evidence>
<dbReference type="NCBIfam" id="TIGR00431">
    <property type="entry name" value="TruB"/>
    <property type="match status" value="1"/>
</dbReference>
<dbReference type="Pfam" id="PF01509">
    <property type="entry name" value="TruB_N"/>
    <property type="match status" value="1"/>
</dbReference>
<dbReference type="EMBL" id="BHYK01000005">
    <property type="protein sequence ID" value="GCD09563.1"/>
    <property type="molecule type" value="Genomic_DNA"/>
</dbReference>
<dbReference type="Pfam" id="PF16198">
    <property type="entry name" value="TruB_C_2"/>
    <property type="match status" value="1"/>
</dbReference>
<gene>
    <name evidence="5 8" type="primary">truB</name>
    <name evidence="8" type="ORF">Ctaglu_11860</name>
</gene>
<evidence type="ECO:0000256" key="4">
    <source>
        <dbReference type="ARBA" id="ARBA00023235"/>
    </source>
</evidence>
<dbReference type="OrthoDB" id="9802309at2"/>
<comment type="caution">
    <text evidence="8">The sequence shown here is derived from an EMBL/GenBank/DDBJ whole genome shotgun (WGS) entry which is preliminary data.</text>
</comment>
<dbReference type="HAMAP" id="MF_01080">
    <property type="entry name" value="TruB_bact"/>
    <property type="match status" value="1"/>
</dbReference>
<feature type="active site" description="Nucleophile" evidence="5">
    <location>
        <position position="38"/>
    </location>
</feature>
<sequence>MNGILNVFKPTGMTSFDVVRIIKKISHIKKVGHAGTLDPEASGVLPVCIGKATKAIDYIMADFKIYETELKLGVITDTYDREGKILHECEVNLSEDEITRAINSFIGEIKQVPPMYSALKVNGKKLYELARAGIEIEREARAITIYDIEISSIKIPYVSFRVKCSKGTYIRSLCYDIGELLKCGGMMWNLQRTATGQFHIEDAININDLNEENINGHIMPIESIFKNNTKITIEDRFVKFLLNGVVVKDKALASKFESEKMYSIYNNDNDFIGIADKGNDGVRLIKSFI</sequence>
<dbReference type="CDD" id="cd02573">
    <property type="entry name" value="PseudoU_synth_EcTruB"/>
    <property type="match status" value="1"/>
</dbReference>
<dbReference type="Proteomes" id="UP000287872">
    <property type="component" value="Unassembled WGS sequence"/>
</dbReference>
<evidence type="ECO:0000313" key="9">
    <source>
        <dbReference type="Proteomes" id="UP000287872"/>
    </source>
</evidence>
<dbReference type="AlphaFoldDB" id="A0A401UJ18"/>
<dbReference type="GO" id="GO:1990481">
    <property type="term" value="P:mRNA pseudouridine synthesis"/>
    <property type="evidence" value="ECO:0007669"/>
    <property type="project" value="TreeGrafter"/>
</dbReference>
<evidence type="ECO:0000259" key="6">
    <source>
        <dbReference type="Pfam" id="PF01509"/>
    </source>
</evidence>
<dbReference type="SUPFAM" id="SSF55120">
    <property type="entry name" value="Pseudouridine synthase"/>
    <property type="match status" value="1"/>
</dbReference>
<dbReference type="PANTHER" id="PTHR13767:SF2">
    <property type="entry name" value="PSEUDOURIDYLATE SYNTHASE TRUB1"/>
    <property type="match status" value="1"/>
</dbReference>
<feature type="domain" description="Pseudouridine synthase II N-terminal" evidence="6">
    <location>
        <begin position="23"/>
        <end position="170"/>
    </location>
</feature>
<organism evidence="8 9">
    <name type="scientific">Clostridium tagluense</name>
    <dbReference type="NCBI Taxonomy" id="360422"/>
    <lineage>
        <taxon>Bacteria</taxon>
        <taxon>Bacillati</taxon>
        <taxon>Bacillota</taxon>
        <taxon>Clostridia</taxon>
        <taxon>Eubacteriales</taxon>
        <taxon>Clostridiaceae</taxon>
        <taxon>Clostridium</taxon>
    </lineage>
</organism>